<dbReference type="NCBIfam" id="TIGR02532">
    <property type="entry name" value="IV_pilin_GFxxxE"/>
    <property type="match status" value="1"/>
</dbReference>
<feature type="domain" description="Type IV pilin Tt1218-like" evidence="1">
    <location>
        <begin position="29"/>
        <end position="96"/>
    </location>
</feature>
<comment type="caution">
    <text evidence="2">The sequence shown here is derived from an EMBL/GenBank/DDBJ whole genome shotgun (WGS) entry which is preliminary data.</text>
</comment>
<keyword evidence="3" id="KW-1185">Reference proteome</keyword>
<dbReference type="InterPro" id="IPR013362">
    <property type="entry name" value="Pilus_4_PilV"/>
</dbReference>
<dbReference type="EMBL" id="BAAAEO010000004">
    <property type="protein sequence ID" value="GAA0558663.1"/>
    <property type="molecule type" value="Genomic_DNA"/>
</dbReference>
<dbReference type="RefSeq" id="WP_226767503.1">
    <property type="nucleotide sequence ID" value="NZ_BAAAEO010000004.1"/>
</dbReference>
<reference evidence="2 3" key="1">
    <citation type="journal article" date="2019" name="Int. J. Syst. Evol. Microbiol.">
        <title>The Global Catalogue of Microorganisms (GCM) 10K type strain sequencing project: providing services to taxonomists for standard genome sequencing and annotation.</title>
        <authorList>
            <consortium name="The Broad Institute Genomics Platform"/>
            <consortium name="The Broad Institute Genome Sequencing Center for Infectious Disease"/>
            <person name="Wu L."/>
            <person name="Ma J."/>
        </authorList>
    </citation>
    <scope>NUCLEOTIDE SEQUENCE [LARGE SCALE GENOMIC DNA]</scope>
    <source>
        <strain evidence="2 3">JCM 14331</strain>
    </source>
</reference>
<evidence type="ECO:0000313" key="2">
    <source>
        <dbReference type="EMBL" id="GAA0558663.1"/>
    </source>
</evidence>
<dbReference type="NCBIfam" id="TIGR02523">
    <property type="entry name" value="type_IV_pilV"/>
    <property type="match status" value="1"/>
</dbReference>
<dbReference type="InterPro" id="IPR012902">
    <property type="entry name" value="N_methyl_site"/>
</dbReference>
<dbReference type="InterPro" id="IPR054402">
    <property type="entry name" value="Tt1218-like_dom"/>
</dbReference>
<evidence type="ECO:0000259" key="1">
    <source>
        <dbReference type="Pfam" id="PF22150"/>
    </source>
</evidence>
<dbReference type="Pfam" id="PF22150">
    <property type="entry name" value="Tt1218-like"/>
    <property type="match status" value="1"/>
</dbReference>
<dbReference type="Proteomes" id="UP001501169">
    <property type="component" value="Unassembled WGS sequence"/>
</dbReference>
<organism evidence="2 3">
    <name type="scientific">Rheinheimera aquimaris</name>
    <dbReference type="NCBI Taxonomy" id="412437"/>
    <lineage>
        <taxon>Bacteria</taxon>
        <taxon>Pseudomonadati</taxon>
        <taxon>Pseudomonadota</taxon>
        <taxon>Gammaproteobacteria</taxon>
        <taxon>Chromatiales</taxon>
        <taxon>Chromatiaceae</taxon>
        <taxon>Rheinheimera</taxon>
    </lineage>
</organism>
<proteinExistence type="predicted"/>
<name>A0ABN1E422_9GAMM</name>
<accession>A0ABN1E422</accession>
<sequence>MRLQHGFSLVEVLVTLLILKVGLLGVLAAQTFSLRQLQDAIQRTQAIALSHGLFSEVRANPRLAVMLGPQITRQSELPSDPTCNFDHACTAEQVAASQLNSWAHSLQTSAGASLLNPAFCLQQQAGALLLAVSWQQRGVISAAVTGCEAATGRSAFVILGGGQ</sequence>
<gene>
    <name evidence="2" type="ORF">GCM10009098_28300</name>
</gene>
<evidence type="ECO:0000313" key="3">
    <source>
        <dbReference type="Proteomes" id="UP001501169"/>
    </source>
</evidence>
<dbReference type="Pfam" id="PF07963">
    <property type="entry name" value="N_methyl"/>
    <property type="match status" value="1"/>
</dbReference>
<protein>
    <recommendedName>
        <fullName evidence="1">Type IV pilin Tt1218-like domain-containing protein</fullName>
    </recommendedName>
</protein>